<evidence type="ECO:0000256" key="4">
    <source>
        <dbReference type="ARBA" id="ARBA00060728"/>
    </source>
</evidence>
<comment type="similarity">
    <text evidence="4">Belongs to the RbsD / FucU family.</text>
</comment>
<dbReference type="InParanoid" id="T1G8C4"/>
<dbReference type="EnsemblMetazoa" id="HelroT92151">
    <property type="protein sequence ID" value="HelroP92151"/>
    <property type="gene ID" value="HelroG92151"/>
</dbReference>
<dbReference type="RefSeq" id="XP_009012146.1">
    <property type="nucleotide sequence ID" value="XM_009013898.1"/>
</dbReference>
<name>T1G8C4_HELRO</name>
<dbReference type="PANTHER" id="PTHR31690">
    <property type="entry name" value="FUCOSE MUTAROTASE"/>
    <property type="match status" value="1"/>
</dbReference>
<reference evidence="6 8" key="2">
    <citation type="journal article" date="2013" name="Nature">
        <title>Insights into bilaterian evolution from three spiralian genomes.</title>
        <authorList>
            <person name="Simakov O."/>
            <person name="Marletaz F."/>
            <person name="Cho S.J."/>
            <person name="Edsinger-Gonzales E."/>
            <person name="Havlak P."/>
            <person name="Hellsten U."/>
            <person name="Kuo D.H."/>
            <person name="Larsson T."/>
            <person name="Lv J."/>
            <person name="Arendt D."/>
            <person name="Savage R."/>
            <person name="Osoegawa K."/>
            <person name="de Jong P."/>
            <person name="Grimwood J."/>
            <person name="Chapman J.A."/>
            <person name="Shapiro H."/>
            <person name="Aerts A."/>
            <person name="Otillar R.P."/>
            <person name="Terry A.Y."/>
            <person name="Boore J.L."/>
            <person name="Grigoriev I.V."/>
            <person name="Lindberg D.R."/>
            <person name="Seaver E.C."/>
            <person name="Weisblat D.A."/>
            <person name="Putnam N.H."/>
            <person name="Rokhsar D.S."/>
        </authorList>
    </citation>
    <scope>NUCLEOTIDE SEQUENCE</scope>
</reference>
<dbReference type="OMA" id="PVWDTYT"/>
<proteinExistence type="inferred from homology"/>
<dbReference type="GO" id="GO:0005829">
    <property type="term" value="C:cytosol"/>
    <property type="evidence" value="ECO:0007669"/>
    <property type="project" value="UniProtKB-ARBA"/>
</dbReference>
<dbReference type="EC" id="5.1.3.29" evidence="3"/>
<evidence type="ECO:0000256" key="3">
    <source>
        <dbReference type="ARBA" id="ARBA00038859"/>
    </source>
</evidence>
<dbReference type="Pfam" id="PF05025">
    <property type="entry name" value="RbsD_FucU"/>
    <property type="match status" value="1"/>
</dbReference>
<dbReference type="Proteomes" id="UP000015101">
    <property type="component" value="Unassembled WGS sequence"/>
</dbReference>
<dbReference type="FunFam" id="3.40.1650.10:FF:000005">
    <property type="entry name" value="Fucose mutarotase"/>
    <property type="match status" value="1"/>
</dbReference>
<evidence type="ECO:0000256" key="5">
    <source>
        <dbReference type="ARBA" id="ARBA00071027"/>
    </source>
</evidence>
<evidence type="ECO:0000313" key="8">
    <source>
        <dbReference type="Proteomes" id="UP000015101"/>
    </source>
</evidence>
<dbReference type="Gene3D" id="3.40.1650.10">
    <property type="entry name" value="RbsD-like domain"/>
    <property type="match status" value="1"/>
</dbReference>
<dbReference type="CTD" id="20217321"/>
<dbReference type="HOGENOM" id="CLU_120075_1_0_1"/>
<dbReference type="GO" id="GO:0006004">
    <property type="term" value="P:fucose metabolic process"/>
    <property type="evidence" value="ECO:0000318"/>
    <property type="project" value="GO_Central"/>
</dbReference>
<dbReference type="SUPFAM" id="SSF102546">
    <property type="entry name" value="RbsD-like"/>
    <property type="match status" value="1"/>
</dbReference>
<dbReference type="EMBL" id="AMQM01009056">
    <property type="status" value="NOT_ANNOTATED_CDS"/>
    <property type="molecule type" value="Genomic_DNA"/>
</dbReference>
<evidence type="ECO:0000313" key="6">
    <source>
        <dbReference type="EMBL" id="ESO09744.1"/>
    </source>
</evidence>
<accession>T1G8C4</accession>
<dbReference type="STRING" id="6412.T1G8C4"/>
<protein>
    <recommendedName>
        <fullName evidence="5">Fucose mutarotase</fullName>
        <ecNumber evidence="3">5.1.3.29</ecNumber>
    </recommendedName>
</protein>
<dbReference type="GO" id="GO:0036373">
    <property type="term" value="F:L-fucose mutarotase activity"/>
    <property type="evidence" value="ECO:0007669"/>
    <property type="project" value="UniProtKB-EC"/>
</dbReference>
<evidence type="ECO:0000256" key="2">
    <source>
        <dbReference type="ARBA" id="ARBA00036324"/>
    </source>
</evidence>
<dbReference type="InterPro" id="IPR007721">
    <property type="entry name" value="RbsD_FucU"/>
</dbReference>
<organism evidence="7 8">
    <name type="scientific">Helobdella robusta</name>
    <name type="common">Californian leech</name>
    <dbReference type="NCBI Taxonomy" id="6412"/>
    <lineage>
        <taxon>Eukaryota</taxon>
        <taxon>Metazoa</taxon>
        <taxon>Spiralia</taxon>
        <taxon>Lophotrochozoa</taxon>
        <taxon>Annelida</taxon>
        <taxon>Clitellata</taxon>
        <taxon>Hirudinea</taxon>
        <taxon>Rhynchobdellida</taxon>
        <taxon>Glossiphoniidae</taxon>
        <taxon>Helobdella</taxon>
    </lineage>
</organism>
<keyword evidence="8" id="KW-1185">Reference proteome</keyword>
<gene>
    <name evidence="7" type="primary">20217321</name>
    <name evidence="6" type="ORF">HELRODRAFT_92151</name>
</gene>
<dbReference type="eggNOG" id="ENOG502RZR7">
    <property type="taxonomic scope" value="Eukaryota"/>
</dbReference>
<dbReference type="OrthoDB" id="10011710at2759"/>
<dbReference type="KEGG" id="hro:HELRODRAFT_92151"/>
<dbReference type="GO" id="GO:0042806">
    <property type="term" value="F:fucose binding"/>
    <property type="evidence" value="ECO:0000318"/>
    <property type="project" value="GO_Central"/>
</dbReference>
<dbReference type="GeneID" id="20217321"/>
<comment type="catalytic activity">
    <reaction evidence="2">
        <text>alpha-L-fucose = beta-L-fucose</text>
        <dbReference type="Rhea" id="RHEA:25580"/>
        <dbReference type="ChEBI" id="CHEBI:42548"/>
        <dbReference type="ChEBI" id="CHEBI:42589"/>
        <dbReference type="EC" id="5.1.3.29"/>
    </reaction>
</comment>
<dbReference type="AlphaFoldDB" id="T1G8C4"/>
<dbReference type="PANTHER" id="PTHR31690:SF4">
    <property type="entry name" value="FUCOSE MUTAROTASE"/>
    <property type="match status" value="1"/>
</dbReference>
<keyword evidence="1" id="KW-0413">Isomerase</keyword>
<reference evidence="8" key="1">
    <citation type="submission" date="2012-12" db="EMBL/GenBank/DDBJ databases">
        <authorList>
            <person name="Hellsten U."/>
            <person name="Grimwood J."/>
            <person name="Chapman J.A."/>
            <person name="Shapiro H."/>
            <person name="Aerts A."/>
            <person name="Otillar R.P."/>
            <person name="Terry A.Y."/>
            <person name="Boore J.L."/>
            <person name="Simakov O."/>
            <person name="Marletaz F."/>
            <person name="Cho S.-J."/>
            <person name="Edsinger-Gonzales E."/>
            <person name="Havlak P."/>
            <person name="Kuo D.-H."/>
            <person name="Larsson T."/>
            <person name="Lv J."/>
            <person name="Arendt D."/>
            <person name="Savage R."/>
            <person name="Osoegawa K."/>
            <person name="de Jong P."/>
            <person name="Lindberg D.R."/>
            <person name="Seaver E.C."/>
            <person name="Weisblat D.A."/>
            <person name="Putnam N.H."/>
            <person name="Grigoriev I.V."/>
            <person name="Rokhsar D.S."/>
        </authorList>
    </citation>
    <scope>NUCLEOTIDE SEQUENCE</scope>
</reference>
<evidence type="ECO:0000313" key="7">
    <source>
        <dbReference type="EnsemblMetazoa" id="HelroP92151"/>
    </source>
</evidence>
<dbReference type="InterPro" id="IPR023750">
    <property type="entry name" value="RbsD-like_sf"/>
</dbReference>
<dbReference type="EMBL" id="KB095918">
    <property type="protein sequence ID" value="ESO09744.1"/>
    <property type="molecule type" value="Genomic_DNA"/>
</dbReference>
<dbReference type="InterPro" id="IPR050443">
    <property type="entry name" value="RbsD/FucU_mutarotase"/>
</dbReference>
<evidence type="ECO:0000256" key="1">
    <source>
        <dbReference type="ARBA" id="ARBA00023235"/>
    </source>
</evidence>
<dbReference type="GO" id="GO:0016857">
    <property type="term" value="F:racemase and epimerase activity, acting on carbohydrates and derivatives"/>
    <property type="evidence" value="ECO:0000318"/>
    <property type="project" value="GO_Central"/>
</dbReference>
<reference evidence="7" key="3">
    <citation type="submission" date="2015-06" db="UniProtKB">
        <authorList>
            <consortium name="EnsemblMetazoa"/>
        </authorList>
    </citation>
    <scope>IDENTIFICATION</scope>
</reference>
<sequence>MPLNGIPFIISPDLLHTLSSAGHGDEIVLADAHFPTSSVCRGGCKEIRADGCHNIPDLLDAILKLYPLDPYVPHPATVMRVVPNDPLLMSGQDPPIWQRYIEIIKKYYASDDVGHLDRFDFYDQARKSFAVVATGEVAQYGNIIIKKGIVKLES</sequence>